<comment type="caution">
    <text evidence="2">The sequence shown here is derived from an EMBL/GenBank/DDBJ whole genome shotgun (WGS) entry which is preliminary data.</text>
</comment>
<gene>
    <name evidence="2" type="ORF">GCM10009114_37220</name>
</gene>
<feature type="transmembrane region" description="Helical" evidence="1">
    <location>
        <begin position="47"/>
        <end position="70"/>
    </location>
</feature>
<evidence type="ECO:0000313" key="2">
    <source>
        <dbReference type="EMBL" id="GAA0860402.1"/>
    </source>
</evidence>
<dbReference type="EMBL" id="BAAAFD010000030">
    <property type="protein sequence ID" value="GAA0860402.1"/>
    <property type="molecule type" value="Genomic_DNA"/>
</dbReference>
<keyword evidence="1" id="KW-0812">Transmembrane</keyword>
<feature type="transmembrane region" description="Helical" evidence="1">
    <location>
        <begin position="82"/>
        <end position="115"/>
    </location>
</feature>
<protein>
    <submittedName>
        <fullName evidence="2">Uncharacterized protein</fullName>
    </submittedName>
</protein>
<name>A0ABP3X7M2_9ALTE</name>
<accession>A0ABP3X7M2</accession>
<keyword evidence="3" id="KW-1185">Reference proteome</keyword>
<evidence type="ECO:0000313" key="3">
    <source>
        <dbReference type="Proteomes" id="UP001500359"/>
    </source>
</evidence>
<organism evidence="2 3">
    <name type="scientific">Aliiglaciecola litoralis</name>
    <dbReference type="NCBI Taxonomy" id="582857"/>
    <lineage>
        <taxon>Bacteria</taxon>
        <taxon>Pseudomonadati</taxon>
        <taxon>Pseudomonadota</taxon>
        <taxon>Gammaproteobacteria</taxon>
        <taxon>Alteromonadales</taxon>
        <taxon>Alteromonadaceae</taxon>
        <taxon>Aliiglaciecola</taxon>
    </lineage>
</organism>
<evidence type="ECO:0000256" key="1">
    <source>
        <dbReference type="SAM" id="Phobius"/>
    </source>
</evidence>
<sequence length="122" mass="13515">MGNTNTMKIQHADLLKGAILGPLIAFPFFMVINIGERGFFEFLAGSFMAASISLVIIYPIVFFYGLPIAHLLKKFSLFKPHYLCLASCFPVLFFGARVELFSLAVSISLTAWWVAKNSSSDV</sequence>
<keyword evidence="1" id="KW-1133">Transmembrane helix</keyword>
<reference evidence="3" key="1">
    <citation type="journal article" date="2019" name="Int. J. Syst. Evol. Microbiol.">
        <title>The Global Catalogue of Microorganisms (GCM) 10K type strain sequencing project: providing services to taxonomists for standard genome sequencing and annotation.</title>
        <authorList>
            <consortium name="The Broad Institute Genomics Platform"/>
            <consortium name="The Broad Institute Genome Sequencing Center for Infectious Disease"/>
            <person name="Wu L."/>
            <person name="Ma J."/>
        </authorList>
    </citation>
    <scope>NUCLEOTIDE SEQUENCE [LARGE SCALE GENOMIC DNA]</scope>
    <source>
        <strain evidence="3">JCM 15896</strain>
    </source>
</reference>
<dbReference type="Proteomes" id="UP001500359">
    <property type="component" value="Unassembled WGS sequence"/>
</dbReference>
<keyword evidence="1" id="KW-0472">Membrane</keyword>
<proteinExistence type="predicted"/>
<feature type="transmembrane region" description="Helical" evidence="1">
    <location>
        <begin position="14"/>
        <end position="35"/>
    </location>
</feature>